<accession>A0AAD9NYQ5</accession>
<dbReference type="Gene3D" id="2.30.42.10">
    <property type="match status" value="3"/>
</dbReference>
<feature type="compositionally biased region" description="Basic and acidic residues" evidence="1">
    <location>
        <begin position="199"/>
        <end position="209"/>
    </location>
</feature>
<feature type="domain" description="PDZ" evidence="2">
    <location>
        <begin position="252"/>
        <end position="326"/>
    </location>
</feature>
<keyword evidence="4" id="KW-1185">Reference proteome</keyword>
<protein>
    <recommendedName>
        <fullName evidence="2">PDZ domain-containing protein</fullName>
    </recommendedName>
</protein>
<dbReference type="InterPro" id="IPR036034">
    <property type="entry name" value="PDZ_sf"/>
</dbReference>
<dbReference type="SUPFAM" id="SSF50156">
    <property type="entry name" value="PDZ domain-like"/>
    <property type="match status" value="3"/>
</dbReference>
<dbReference type="GO" id="GO:0008104">
    <property type="term" value="P:intracellular protein localization"/>
    <property type="evidence" value="ECO:0007669"/>
    <property type="project" value="TreeGrafter"/>
</dbReference>
<dbReference type="EMBL" id="JAODUO010000249">
    <property type="protein sequence ID" value="KAK2184886.1"/>
    <property type="molecule type" value="Genomic_DNA"/>
</dbReference>
<feature type="region of interest" description="Disordered" evidence="1">
    <location>
        <begin position="967"/>
        <end position="990"/>
    </location>
</feature>
<feature type="region of interest" description="Disordered" evidence="1">
    <location>
        <begin position="804"/>
        <end position="852"/>
    </location>
</feature>
<feature type="compositionally biased region" description="Polar residues" evidence="1">
    <location>
        <begin position="29"/>
        <end position="40"/>
    </location>
</feature>
<evidence type="ECO:0000313" key="3">
    <source>
        <dbReference type="EMBL" id="KAK2184886.1"/>
    </source>
</evidence>
<feature type="region of interest" description="Disordered" evidence="1">
    <location>
        <begin position="121"/>
        <end position="161"/>
    </location>
</feature>
<feature type="compositionally biased region" description="Basic and acidic residues" evidence="1">
    <location>
        <begin position="1113"/>
        <end position="1141"/>
    </location>
</feature>
<dbReference type="CDD" id="cd23058">
    <property type="entry name" value="PDZ2_Par3-like"/>
    <property type="match status" value="1"/>
</dbReference>
<feature type="region of interest" description="Disordered" evidence="1">
    <location>
        <begin position="1310"/>
        <end position="1340"/>
    </location>
</feature>
<gene>
    <name evidence="3" type="ORF">NP493_249g03008</name>
</gene>
<feature type="compositionally biased region" description="Polar residues" evidence="1">
    <location>
        <begin position="732"/>
        <end position="746"/>
    </location>
</feature>
<feature type="compositionally biased region" description="Basic and acidic residues" evidence="1">
    <location>
        <begin position="1326"/>
        <end position="1340"/>
    </location>
</feature>
<reference evidence="3" key="1">
    <citation type="journal article" date="2023" name="Mol. Biol. Evol.">
        <title>Third-Generation Sequencing Reveals the Adaptive Role of the Epigenome in Three Deep-Sea Polychaetes.</title>
        <authorList>
            <person name="Perez M."/>
            <person name="Aroh O."/>
            <person name="Sun Y."/>
            <person name="Lan Y."/>
            <person name="Juniper S.K."/>
            <person name="Young C.R."/>
            <person name="Angers B."/>
            <person name="Qian P.Y."/>
        </authorList>
    </citation>
    <scope>NUCLEOTIDE SEQUENCE</scope>
    <source>
        <strain evidence="3">R07B-5</strain>
    </source>
</reference>
<feature type="compositionally biased region" description="Low complexity" evidence="1">
    <location>
        <begin position="232"/>
        <end position="245"/>
    </location>
</feature>
<feature type="region of interest" description="Disordered" evidence="1">
    <location>
        <begin position="1366"/>
        <end position="1420"/>
    </location>
</feature>
<feature type="compositionally biased region" description="Low complexity" evidence="1">
    <location>
        <begin position="395"/>
        <end position="445"/>
    </location>
</feature>
<dbReference type="FunFam" id="2.30.42.10:FF:000011">
    <property type="entry name" value="partitioning defective 3 homolog isoform X1"/>
    <property type="match status" value="1"/>
</dbReference>
<proteinExistence type="predicted"/>
<dbReference type="GO" id="GO:0016324">
    <property type="term" value="C:apical plasma membrane"/>
    <property type="evidence" value="ECO:0007669"/>
    <property type="project" value="TreeGrafter"/>
</dbReference>
<feature type="region of interest" description="Disordered" evidence="1">
    <location>
        <begin position="17"/>
        <end position="40"/>
    </location>
</feature>
<evidence type="ECO:0000259" key="2">
    <source>
        <dbReference type="PROSITE" id="PS50106"/>
    </source>
</evidence>
<feature type="region of interest" description="Disordered" evidence="1">
    <location>
        <begin position="724"/>
        <end position="752"/>
    </location>
</feature>
<feature type="compositionally biased region" description="Polar residues" evidence="1">
    <location>
        <begin position="1373"/>
        <end position="1396"/>
    </location>
</feature>
<dbReference type="PROSITE" id="PS50106">
    <property type="entry name" value="PDZ"/>
    <property type="match status" value="3"/>
</dbReference>
<name>A0AAD9NYQ5_RIDPI</name>
<dbReference type="InterPro" id="IPR052213">
    <property type="entry name" value="PAR3"/>
</dbReference>
<feature type="region of interest" description="Disordered" evidence="1">
    <location>
        <begin position="194"/>
        <end position="247"/>
    </location>
</feature>
<feature type="region of interest" description="Disordered" evidence="1">
    <location>
        <begin position="339"/>
        <end position="455"/>
    </location>
</feature>
<feature type="compositionally biased region" description="Polar residues" evidence="1">
    <location>
        <begin position="1473"/>
        <end position="1482"/>
    </location>
</feature>
<dbReference type="PANTHER" id="PTHR16484">
    <property type="entry name" value="PARTITIONING DEFECTIVE 3 RELATED"/>
    <property type="match status" value="1"/>
</dbReference>
<evidence type="ECO:0000256" key="1">
    <source>
        <dbReference type="SAM" id="MobiDB-lite"/>
    </source>
</evidence>
<feature type="domain" description="PDZ" evidence="2">
    <location>
        <begin position="467"/>
        <end position="552"/>
    </location>
</feature>
<dbReference type="GO" id="GO:0045197">
    <property type="term" value="P:establishment or maintenance of epithelial cell apical/basal polarity"/>
    <property type="evidence" value="ECO:0007669"/>
    <property type="project" value="TreeGrafter"/>
</dbReference>
<dbReference type="GO" id="GO:0030010">
    <property type="term" value="P:establishment of cell polarity"/>
    <property type="evidence" value="ECO:0007669"/>
    <property type="project" value="TreeGrafter"/>
</dbReference>
<feature type="compositionally biased region" description="Pro residues" evidence="1">
    <location>
        <begin position="342"/>
        <end position="351"/>
    </location>
</feature>
<dbReference type="GO" id="GO:0043296">
    <property type="term" value="C:apical junction complex"/>
    <property type="evidence" value="ECO:0007669"/>
    <property type="project" value="TreeGrafter"/>
</dbReference>
<dbReference type="PANTHER" id="PTHR16484:SF17">
    <property type="entry name" value="BAZOOKA, ISOFORM B"/>
    <property type="match status" value="1"/>
</dbReference>
<organism evidence="3 4">
    <name type="scientific">Ridgeia piscesae</name>
    <name type="common">Tubeworm</name>
    <dbReference type="NCBI Taxonomy" id="27915"/>
    <lineage>
        <taxon>Eukaryota</taxon>
        <taxon>Metazoa</taxon>
        <taxon>Spiralia</taxon>
        <taxon>Lophotrochozoa</taxon>
        <taxon>Annelida</taxon>
        <taxon>Polychaeta</taxon>
        <taxon>Sedentaria</taxon>
        <taxon>Canalipalpata</taxon>
        <taxon>Sabellida</taxon>
        <taxon>Siboglinidae</taxon>
        <taxon>Ridgeia</taxon>
    </lineage>
</organism>
<dbReference type="GO" id="GO:0051660">
    <property type="term" value="P:establishment of centrosome localization"/>
    <property type="evidence" value="ECO:0007669"/>
    <property type="project" value="TreeGrafter"/>
</dbReference>
<dbReference type="GO" id="GO:0035091">
    <property type="term" value="F:phosphatidylinositol binding"/>
    <property type="evidence" value="ECO:0007669"/>
    <property type="project" value="TreeGrafter"/>
</dbReference>
<feature type="domain" description="PDZ" evidence="2">
    <location>
        <begin position="591"/>
        <end position="667"/>
    </location>
</feature>
<dbReference type="GO" id="GO:0005912">
    <property type="term" value="C:adherens junction"/>
    <property type="evidence" value="ECO:0007669"/>
    <property type="project" value="TreeGrafter"/>
</dbReference>
<dbReference type="GO" id="GO:0005938">
    <property type="term" value="C:cell cortex"/>
    <property type="evidence" value="ECO:0007669"/>
    <property type="project" value="TreeGrafter"/>
</dbReference>
<dbReference type="InterPro" id="IPR001478">
    <property type="entry name" value="PDZ"/>
</dbReference>
<dbReference type="GO" id="GO:0000226">
    <property type="term" value="P:microtubule cytoskeleton organization"/>
    <property type="evidence" value="ECO:0007669"/>
    <property type="project" value="TreeGrafter"/>
</dbReference>
<feature type="region of interest" description="Disordered" evidence="1">
    <location>
        <begin position="1043"/>
        <end position="1227"/>
    </location>
</feature>
<dbReference type="SMART" id="SM00228">
    <property type="entry name" value="PDZ"/>
    <property type="match status" value="3"/>
</dbReference>
<dbReference type="Proteomes" id="UP001209878">
    <property type="component" value="Unassembled WGS sequence"/>
</dbReference>
<dbReference type="Pfam" id="PF00595">
    <property type="entry name" value="PDZ"/>
    <property type="match status" value="3"/>
</dbReference>
<evidence type="ECO:0000313" key="4">
    <source>
        <dbReference type="Proteomes" id="UP001209878"/>
    </source>
</evidence>
<dbReference type="GO" id="GO:0007155">
    <property type="term" value="P:cell adhesion"/>
    <property type="evidence" value="ECO:0007669"/>
    <property type="project" value="TreeGrafter"/>
</dbReference>
<feature type="region of interest" description="Disordered" evidence="1">
    <location>
        <begin position="560"/>
        <end position="584"/>
    </location>
</feature>
<feature type="region of interest" description="Disordered" evidence="1">
    <location>
        <begin position="686"/>
        <end position="708"/>
    </location>
</feature>
<feature type="compositionally biased region" description="Basic and acidic residues" evidence="1">
    <location>
        <begin position="1162"/>
        <end position="1176"/>
    </location>
</feature>
<feature type="compositionally biased region" description="Basic and acidic residues" evidence="1">
    <location>
        <begin position="575"/>
        <end position="584"/>
    </location>
</feature>
<comment type="caution">
    <text evidence="3">The sequence shown here is derived from an EMBL/GenBank/DDBJ whole genome shotgun (WGS) entry which is preliminary data.</text>
</comment>
<sequence length="1482" mass="162691">MFTSCVFQIIAIYEEQGAPPVPHNGGDGTSASSVGTSSPDIFQCRDHINNNNNNKDDFSLVKLREGSKNDVIVTRNDLNSGCGLVVRRGSEPALNNFGKNVPNTDDEEEIFPWQPVKRWSSSLAADDHKSPRASENSDENNGNVAIPPHPTRICGNGQEKETGGIGAFTAFSRNPPIRRSLANNATMFQWLEAQQRQQQRFEQHSRKEPLGGSGKSEDEQKEEDTEKDGDSSPKSQKSSKDSPTPEGIEIGLMVCMRNTGGPLGIHVVPDYDDNGRDMGLVIQGIEPGGRIHDDGRLHPQDRIIEINGTSLVDVDFNKAQDIFKQALQASEIKMRVIASDAPPLPREPPPIRQKQFTRKKPPNLDLTTLTLSLCNKPPEDSPAKSPDAVSTPTDSGPCTSTPTSKSTSVAVTPLSSKAGSLPGSPSKKAPPAVPARHPTTMLSMTPSPPKANIIAPTNTKKIGKKIAIELTKGSDGLGFSVTTRDNPACGVCPIYIKNILPKGAAIQDGRLKPGDRLLEVNGTDMTGLTQGDAVSMLKATKTGQTVSLVVSRQVAVDDKYAKTKHSKTSSTSSDKLVKEEKGETKGKQTLALDIPLSDSGLGVSVKGKTTATSHGLQDLGIFIKSVITGGAASKDGRLQVDDQIIEVNGETLIGKSNTAAMGILRGAMQRNCVTKRYISVAIRRERQPTGGSSSSYVGLHPDSPHEQRISASDAPAYLQVDAKRTANRTDSDSGSPVVSSARTMSKSDGKNPVFANPLLGHLSDGNALRNTSYQMATHDSLNEGDSDDQRRAVLDELDSAIEMRKKNSKSARPASTIGFLHPPTPDATGAMTSRSTALMEDEDEGAPKPPDWLVDWEKNQGTKEPLSPEEEEAKTAFRREGFARQSMSEKRKNKLNDPRLLEFYQKVKEVKGRKEGSGSTHQYYSATWHPRRRPRTVLRGGSTDVPSPGALKRVGSAESLLSKNNSQSGLFDTKSHGELGPTLGLRKSSSLESLQSAVQEVSMEEDGTHYWKPPNRGMVRGRGCNESFRAAVDRSYENSGMLSLAEAMEPLEEEGSEYGQQGQRSRASSISNGDAPEEGKKPGKKPGKKAEKEKGGIFKGLGSMFRFGRHRKPLEDRGPKQSATEMHKQREQETGPNDRPETTTSKQHGGKVTPAEQQRLQDQYRHLQEQPREPDYQRMCAPKGAQQWGPCGPPESRAARIQQLRAEHQQRHRERQGQYPHDEEEDTYEHEIQQWEKTGPQRYQEYAVPSRRRVPLDDPYERMRAGRVSHSAAADLDHYSHYQNFHEIQKELRRHDYYQQQYRNYIAQQQAQLDRGRKGAPPPSYDGRRWDEPGRPTHDARIHSMQDLCSYGRQYSTDHLRQWGDAPSYRTRVGSSENEPPSCYPRSSSTGGNMPISQLGYLPYRGGNGNGNGNSGRTSGTLIAPPQVHVTGSNMFQVKAEYVGYDPAWAAYTEPNYGSLPRQSSHDRHRNQNGHVSTSAQV</sequence>
<feature type="region of interest" description="Disordered" evidence="1">
    <location>
        <begin position="1455"/>
        <end position="1482"/>
    </location>
</feature>